<reference evidence="8" key="1">
    <citation type="submission" date="2021-04" db="EMBL/GenBank/DDBJ databases">
        <title>Phylogenetic analysis of Acidobacteriaceae.</title>
        <authorList>
            <person name="Qiu L."/>
            <person name="Zhang Q."/>
        </authorList>
    </citation>
    <scope>NUCLEOTIDE SEQUENCE</scope>
    <source>
        <strain evidence="8">DSM 25168</strain>
    </source>
</reference>
<evidence type="ECO:0000256" key="2">
    <source>
        <dbReference type="ARBA" id="ARBA00022553"/>
    </source>
</evidence>
<accession>A0A9J7BQV0</accession>
<dbReference type="PIRSF" id="PIRSF039117">
    <property type="entry name" value="KaiC"/>
    <property type="match status" value="1"/>
</dbReference>
<keyword evidence="9" id="KW-1185">Reference proteome</keyword>
<dbReference type="Pfam" id="PF06745">
    <property type="entry name" value="ATPase"/>
    <property type="match status" value="2"/>
</dbReference>
<dbReference type="EC" id="2.7.11.1" evidence="1"/>
<keyword evidence="2" id="KW-0597">Phosphoprotein</keyword>
<sequence length="490" mass="54263">MQEEIRLSTGIAGLDKILHGGLANGFLYLVEGSPGAGKTTLALQFLMEGAKNGEPGLYISLAESEAELRHVAASHGFNFDNITICKISPPEIASVAGQTYTVFQPAEVELADVVETILGKVREINPKRVCIDSMSELRMLARDSLRYRRQVLALKEFFEGRDCTTLLLDERFREQRESQVQTIAHGVISLEVLPREYGVTRRRLEVTKVRASSFREGYHDYVILKGGLRVFPRLVSGEHRGPDNPQEDLPSGIEELDAIFNGGVQRGTSTLIAGPTGCGKSTLCCKWAYSAALRGERTAIFTFDETKQSFLDRSRGLGMELTPHLESEAIHLEQLDPAELSPGEFVERIREGVEQNRWTIVIIDSLNGLMNSMSEERAITVQLHELLSYLNQVGVASFLVLAQFGLLGQSMSSPADVSYLADNVLLLRYFEAQGEVRQALSAVKRRSGPHERSIRELQIKDGKICIGEPLRNFVGVLTGTPRYKGGQELL</sequence>
<dbReference type="RefSeq" id="WP_260794465.1">
    <property type="nucleotide sequence ID" value="NZ_CP093313.1"/>
</dbReference>
<dbReference type="EMBL" id="CP093313">
    <property type="protein sequence ID" value="UWZ84959.1"/>
    <property type="molecule type" value="Genomic_DNA"/>
</dbReference>
<dbReference type="InterPro" id="IPR003593">
    <property type="entry name" value="AAA+_ATPase"/>
</dbReference>
<evidence type="ECO:0000256" key="6">
    <source>
        <dbReference type="ARBA" id="ARBA00022801"/>
    </source>
</evidence>
<dbReference type="PANTHER" id="PTHR42926:SF1">
    <property type="entry name" value="CIRCADIAN CLOCK OSCILLATOR PROTEIN KAIC 1"/>
    <property type="match status" value="1"/>
</dbReference>
<feature type="domain" description="KaiC" evidence="7">
    <location>
        <begin position="247"/>
        <end position="480"/>
    </location>
</feature>
<dbReference type="SUPFAM" id="SSF52540">
    <property type="entry name" value="P-loop containing nucleoside triphosphate hydrolases"/>
    <property type="match status" value="2"/>
</dbReference>
<dbReference type="PROSITE" id="PS51146">
    <property type="entry name" value="KAIC"/>
    <property type="match status" value="2"/>
</dbReference>
<dbReference type="InterPro" id="IPR014774">
    <property type="entry name" value="KaiC-like_dom"/>
</dbReference>
<dbReference type="InterPro" id="IPR030665">
    <property type="entry name" value="KaiC"/>
</dbReference>
<dbReference type="GO" id="GO:0004674">
    <property type="term" value="F:protein serine/threonine kinase activity"/>
    <property type="evidence" value="ECO:0007669"/>
    <property type="project" value="UniProtKB-EC"/>
</dbReference>
<dbReference type="KEGG" id="orp:MOP44_03225"/>
<feature type="domain" description="KaiC" evidence="7">
    <location>
        <begin position="5"/>
        <end position="244"/>
    </location>
</feature>
<protein>
    <recommendedName>
        <fullName evidence="1">non-specific serine/threonine protein kinase</fullName>
        <ecNumber evidence="1">2.7.11.1</ecNumber>
    </recommendedName>
</protein>
<dbReference type="SMART" id="SM00382">
    <property type="entry name" value="AAA"/>
    <property type="match status" value="2"/>
</dbReference>
<evidence type="ECO:0000313" key="9">
    <source>
        <dbReference type="Proteomes" id="UP001059380"/>
    </source>
</evidence>
<dbReference type="InterPro" id="IPR010624">
    <property type="entry name" value="KaiC_dom"/>
</dbReference>
<dbReference type="Proteomes" id="UP001059380">
    <property type="component" value="Chromosome"/>
</dbReference>
<evidence type="ECO:0000256" key="1">
    <source>
        <dbReference type="ARBA" id="ARBA00012513"/>
    </source>
</evidence>
<dbReference type="GO" id="GO:0016787">
    <property type="term" value="F:hydrolase activity"/>
    <property type="evidence" value="ECO:0007669"/>
    <property type="project" value="UniProtKB-KW"/>
</dbReference>
<evidence type="ECO:0000256" key="5">
    <source>
        <dbReference type="ARBA" id="ARBA00022777"/>
    </source>
</evidence>
<keyword evidence="3" id="KW-0808">Transferase</keyword>
<evidence type="ECO:0000256" key="3">
    <source>
        <dbReference type="ARBA" id="ARBA00022679"/>
    </source>
</evidence>
<dbReference type="AlphaFoldDB" id="A0A9J7BQV0"/>
<evidence type="ECO:0000259" key="7">
    <source>
        <dbReference type="PROSITE" id="PS51146"/>
    </source>
</evidence>
<dbReference type="CDD" id="cd19488">
    <property type="entry name" value="KaiC-like_N"/>
    <property type="match status" value="1"/>
</dbReference>
<evidence type="ECO:0000313" key="8">
    <source>
        <dbReference type="EMBL" id="UWZ84959.1"/>
    </source>
</evidence>
<dbReference type="PANTHER" id="PTHR42926">
    <property type="match status" value="1"/>
</dbReference>
<organism evidence="8 9">
    <name type="scientific">Occallatibacter riparius</name>
    <dbReference type="NCBI Taxonomy" id="1002689"/>
    <lineage>
        <taxon>Bacteria</taxon>
        <taxon>Pseudomonadati</taxon>
        <taxon>Acidobacteriota</taxon>
        <taxon>Terriglobia</taxon>
        <taxon>Terriglobales</taxon>
        <taxon>Acidobacteriaceae</taxon>
        <taxon>Occallatibacter</taxon>
    </lineage>
</organism>
<dbReference type="InterPro" id="IPR027417">
    <property type="entry name" value="P-loop_NTPase"/>
</dbReference>
<keyword evidence="4" id="KW-0677">Repeat</keyword>
<dbReference type="Gene3D" id="3.40.50.300">
    <property type="entry name" value="P-loop containing nucleotide triphosphate hydrolases"/>
    <property type="match status" value="2"/>
</dbReference>
<gene>
    <name evidence="8" type="ORF">MOP44_03225</name>
</gene>
<name>A0A9J7BQV0_9BACT</name>
<proteinExistence type="predicted"/>
<dbReference type="GO" id="GO:0005524">
    <property type="term" value="F:ATP binding"/>
    <property type="evidence" value="ECO:0007669"/>
    <property type="project" value="InterPro"/>
</dbReference>
<dbReference type="InterPro" id="IPR051347">
    <property type="entry name" value="Circadian_clock_KaiC-rel"/>
</dbReference>
<keyword evidence="5" id="KW-0418">Kinase</keyword>
<evidence type="ECO:0000256" key="4">
    <source>
        <dbReference type="ARBA" id="ARBA00022737"/>
    </source>
</evidence>
<keyword evidence="6" id="KW-0378">Hydrolase</keyword>